<dbReference type="Gene3D" id="3.40.50.150">
    <property type="entry name" value="Vaccinia Virus protein VP39"/>
    <property type="match status" value="1"/>
</dbReference>
<dbReference type="RefSeq" id="WP_381826255.1">
    <property type="nucleotide sequence ID" value="NZ_JBHTCF010000001.1"/>
</dbReference>
<comment type="caution">
    <text evidence="4">The sequence shown here is derived from an EMBL/GenBank/DDBJ whole genome shotgun (WGS) entry which is preliminary data.</text>
</comment>
<accession>A0ABW2JB90</accession>
<gene>
    <name evidence="4" type="ORF">ACFQVC_03520</name>
</gene>
<keyword evidence="1 4" id="KW-0489">Methyltransferase</keyword>
<dbReference type="Pfam" id="PF13649">
    <property type="entry name" value="Methyltransf_25"/>
    <property type="match status" value="1"/>
</dbReference>
<evidence type="ECO:0000313" key="4">
    <source>
        <dbReference type="EMBL" id="MFC7303283.1"/>
    </source>
</evidence>
<reference evidence="5" key="1">
    <citation type="journal article" date="2019" name="Int. J. Syst. Evol. Microbiol.">
        <title>The Global Catalogue of Microorganisms (GCM) 10K type strain sequencing project: providing services to taxonomists for standard genome sequencing and annotation.</title>
        <authorList>
            <consortium name="The Broad Institute Genomics Platform"/>
            <consortium name="The Broad Institute Genome Sequencing Center for Infectious Disease"/>
            <person name="Wu L."/>
            <person name="Ma J."/>
        </authorList>
    </citation>
    <scope>NUCLEOTIDE SEQUENCE [LARGE SCALE GENOMIC DNA]</scope>
    <source>
        <strain evidence="5">SYNS20</strain>
    </source>
</reference>
<evidence type="ECO:0000256" key="1">
    <source>
        <dbReference type="ARBA" id="ARBA00022603"/>
    </source>
</evidence>
<evidence type="ECO:0000313" key="5">
    <source>
        <dbReference type="Proteomes" id="UP001596523"/>
    </source>
</evidence>
<dbReference type="GO" id="GO:0032259">
    <property type="term" value="P:methylation"/>
    <property type="evidence" value="ECO:0007669"/>
    <property type="project" value="UniProtKB-KW"/>
</dbReference>
<dbReference type="InterPro" id="IPR041698">
    <property type="entry name" value="Methyltransf_25"/>
</dbReference>
<organism evidence="4 5">
    <name type="scientific">Streptomyces monticola</name>
    <dbReference type="NCBI Taxonomy" id="2666263"/>
    <lineage>
        <taxon>Bacteria</taxon>
        <taxon>Bacillati</taxon>
        <taxon>Actinomycetota</taxon>
        <taxon>Actinomycetes</taxon>
        <taxon>Kitasatosporales</taxon>
        <taxon>Streptomycetaceae</taxon>
        <taxon>Streptomyces</taxon>
    </lineage>
</organism>
<sequence length="241" mass="25947">MSVTNQYKEAWEGFWQEAPEEQGAVFWDAEPALTAGLHLALFEPHLTAPGLPVVDLGCGNGTQTRFLADRFPRVVGADLSAAAVAHARHADPRGQAEYRQLDAAEKSELEQLHAELGDANVYMRGVLHQCKPEDRQPLVDGIATLIGERGRAFVVELAQAAGAVLRGFAQGPDGPPPKLQPVFRHGIAPGEVADEAVPEMFRAAGLRIVAEGQLPLTTTDYAPNGTRIELPSHWLVVGREG</sequence>
<name>A0ABW2JB90_9ACTN</name>
<keyword evidence="2" id="KW-0808">Transferase</keyword>
<proteinExistence type="predicted"/>
<protein>
    <submittedName>
        <fullName evidence="4">Class I SAM-dependent methyltransferase</fullName>
    </submittedName>
</protein>
<evidence type="ECO:0000256" key="2">
    <source>
        <dbReference type="ARBA" id="ARBA00022679"/>
    </source>
</evidence>
<dbReference type="PANTHER" id="PTHR43861:SF1">
    <property type="entry name" value="TRANS-ACONITATE 2-METHYLTRANSFERASE"/>
    <property type="match status" value="1"/>
</dbReference>
<feature type="domain" description="Methyltransferase" evidence="3">
    <location>
        <begin position="53"/>
        <end position="146"/>
    </location>
</feature>
<dbReference type="PANTHER" id="PTHR43861">
    <property type="entry name" value="TRANS-ACONITATE 2-METHYLTRANSFERASE-RELATED"/>
    <property type="match status" value="1"/>
</dbReference>
<dbReference type="SUPFAM" id="SSF53335">
    <property type="entry name" value="S-adenosyl-L-methionine-dependent methyltransferases"/>
    <property type="match status" value="1"/>
</dbReference>
<keyword evidence="5" id="KW-1185">Reference proteome</keyword>
<dbReference type="EMBL" id="JBHTCF010000001">
    <property type="protein sequence ID" value="MFC7303283.1"/>
    <property type="molecule type" value="Genomic_DNA"/>
</dbReference>
<evidence type="ECO:0000259" key="3">
    <source>
        <dbReference type="Pfam" id="PF13649"/>
    </source>
</evidence>
<dbReference type="GO" id="GO:0008168">
    <property type="term" value="F:methyltransferase activity"/>
    <property type="evidence" value="ECO:0007669"/>
    <property type="project" value="UniProtKB-KW"/>
</dbReference>
<dbReference type="Proteomes" id="UP001596523">
    <property type="component" value="Unassembled WGS sequence"/>
</dbReference>
<dbReference type="InterPro" id="IPR029063">
    <property type="entry name" value="SAM-dependent_MTases_sf"/>
</dbReference>